<sequence length="101" mass="11528">MKTYKFTILLILISISSCKNKIELDKKYCSNNENSATKIAEKEWLKIYGKEIYKQTPFIVKLKNDTIWVVEGTLPENSDGGVPYAEINAKTCEILKITHGK</sequence>
<feature type="domain" description="NTF2 fold" evidence="1">
    <location>
        <begin position="36"/>
        <end position="101"/>
    </location>
</feature>
<keyword evidence="3" id="KW-1185">Reference proteome</keyword>
<proteinExistence type="predicted"/>
<dbReference type="RefSeq" id="WP_264534247.1">
    <property type="nucleotide sequence ID" value="NZ_CP092332.1"/>
</dbReference>
<dbReference type="Pfam" id="PF15631">
    <property type="entry name" value="Imm-NTF2-2"/>
    <property type="match status" value="1"/>
</dbReference>
<reference evidence="2 3" key="2">
    <citation type="submission" date="2023-06" db="EMBL/GenBank/DDBJ databases">
        <title>Complete Genome Sequence of Flavobacterium keumense K3R-10.</title>
        <authorList>
            <person name="Jeong H."/>
            <person name="Jhang S.Y."/>
            <person name="Kim J.N."/>
        </authorList>
    </citation>
    <scope>NUCLEOTIDE SEQUENCE [LARGE SCALE GENOMIC DNA]</scope>
    <source>
        <strain evidence="2 3">K3R-10</strain>
    </source>
</reference>
<organism evidence="2 3">
    <name type="scientific">Flavobacterium keumense</name>
    <dbReference type="NCBI Taxonomy" id="1306518"/>
    <lineage>
        <taxon>Bacteria</taxon>
        <taxon>Pseudomonadati</taxon>
        <taxon>Bacteroidota</taxon>
        <taxon>Flavobacteriia</taxon>
        <taxon>Flavobacteriales</taxon>
        <taxon>Flavobacteriaceae</taxon>
        <taxon>Flavobacterium</taxon>
    </lineage>
</organism>
<dbReference type="InterPro" id="IPR028921">
    <property type="entry name" value="NTF2_fold_dom"/>
</dbReference>
<name>A0ABY8N662_9FLAO</name>
<dbReference type="PROSITE" id="PS51257">
    <property type="entry name" value="PROKAR_LIPOPROTEIN"/>
    <property type="match status" value="1"/>
</dbReference>
<dbReference type="EMBL" id="CP092332">
    <property type="protein sequence ID" value="WGK95140.1"/>
    <property type="molecule type" value="Genomic_DNA"/>
</dbReference>
<evidence type="ECO:0000313" key="2">
    <source>
        <dbReference type="EMBL" id="WGK95140.1"/>
    </source>
</evidence>
<protein>
    <submittedName>
        <fullName evidence="2">YbbC/YhhH family protein</fullName>
    </submittedName>
</protein>
<evidence type="ECO:0000259" key="1">
    <source>
        <dbReference type="Pfam" id="PF15631"/>
    </source>
</evidence>
<evidence type="ECO:0000313" key="3">
    <source>
        <dbReference type="Proteomes" id="UP001232117"/>
    </source>
</evidence>
<gene>
    <name evidence="2" type="ORF">MG292_02610</name>
</gene>
<accession>A0ABY8N662</accession>
<reference evidence="2 3" key="1">
    <citation type="submission" date="2022-02" db="EMBL/GenBank/DDBJ databases">
        <authorList>
            <person name="Cha I.-T."/>
            <person name="Lee K.-E."/>
            <person name="Park S.-J."/>
        </authorList>
    </citation>
    <scope>NUCLEOTIDE SEQUENCE [LARGE SCALE GENOMIC DNA]</scope>
    <source>
        <strain evidence="2 3">K3R-10</strain>
    </source>
</reference>
<dbReference type="Proteomes" id="UP001232117">
    <property type="component" value="Chromosome"/>
</dbReference>